<dbReference type="CDD" id="cd00590">
    <property type="entry name" value="RRM_SF"/>
    <property type="match status" value="1"/>
</dbReference>
<evidence type="ECO:0000313" key="4">
    <source>
        <dbReference type="Proteomes" id="UP000235220"/>
    </source>
</evidence>
<dbReference type="FunCoup" id="A0A2I4DMM4">
    <property type="interactions" value="722"/>
</dbReference>
<dbReference type="GeneID" id="108981626"/>
<dbReference type="STRING" id="51240.A0A2I4DMM4"/>
<dbReference type="KEGG" id="jre:108981626"/>
<dbReference type="AlphaFoldDB" id="A0A2I4DMM4"/>
<dbReference type="InterPro" id="IPR012677">
    <property type="entry name" value="Nucleotide-bd_a/b_plait_sf"/>
</dbReference>
<protein>
    <submittedName>
        <fullName evidence="5">Uncharacterized protein At1g27050-like</fullName>
    </submittedName>
</protein>
<accession>A0A2I4DMM4</accession>
<dbReference type="RefSeq" id="XP_018808401.1">
    <property type="nucleotide sequence ID" value="XM_018952856.2"/>
</dbReference>
<dbReference type="InParanoid" id="A0A2I4DMM4"/>
<evidence type="ECO:0000256" key="2">
    <source>
        <dbReference type="SAM" id="MobiDB-lite"/>
    </source>
</evidence>
<reference evidence="5" key="1">
    <citation type="submission" date="2025-08" db="UniProtKB">
        <authorList>
            <consortium name="RefSeq"/>
        </authorList>
    </citation>
    <scope>IDENTIFICATION</scope>
    <source>
        <tissue evidence="5">Leaves</tissue>
    </source>
</reference>
<proteinExistence type="predicted"/>
<sequence>MNRNRKRDKPYFSRHVPASLSKRRRHMPSHPLLGDDGDVVDTPIAKPAPAPALVVMGLPVDCSVLDVKSRFEIYGSISRIRIDRDGSAYIMYRTKDSAEAAIAAALDPSFGITVDSTEVKVMWATDPLALWRQGVGLGASKGNGSSSSKLLRAEVPLSRHGRGNKLASAIVKPRSSNYGSSSVSEVPFRGREIVAYDDIL</sequence>
<dbReference type="Pfam" id="PF00076">
    <property type="entry name" value="RRM_1"/>
    <property type="match status" value="1"/>
</dbReference>
<dbReference type="PROSITE" id="PS50102">
    <property type="entry name" value="RRM"/>
    <property type="match status" value="1"/>
</dbReference>
<evidence type="ECO:0000259" key="3">
    <source>
        <dbReference type="PROSITE" id="PS50102"/>
    </source>
</evidence>
<gene>
    <name evidence="5" type="primary">LOC108981626</name>
</gene>
<feature type="region of interest" description="Disordered" evidence="2">
    <location>
        <begin position="1"/>
        <end position="40"/>
    </location>
</feature>
<dbReference type="Proteomes" id="UP000235220">
    <property type="component" value="Chromosome 13"/>
</dbReference>
<name>A0A2I4DMM4_JUGRE</name>
<feature type="domain" description="RRM" evidence="3">
    <location>
        <begin position="51"/>
        <end position="126"/>
    </location>
</feature>
<dbReference type="InterPro" id="IPR035979">
    <property type="entry name" value="RBD_domain_sf"/>
</dbReference>
<organism evidence="4 5">
    <name type="scientific">Juglans regia</name>
    <name type="common">English walnut</name>
    <dbReference type="NCBI Taxonomy" id="51240"/>
    <lineage>
        <taxon>Eukaryota</taxon>
        <taxon>Viridiplantae</taxon>
        <taxon>Streptophyta</taxon>
        <taxon>Embryophyta</taxon>
        <taxon>Tracheophyta</taxon>
        <taxon>Spermatophyta</taxon>
        <taxon>Magnoliopsida</taxon>
        <taxon>eudicotyledons</taxon>
        <taxon>Gunneridae</taxon>
        <taxon>Pentapetalae</taxon>
        <taxon>rosids</taxon>
        <taxon>fabids</taxon>
        <taxon>Fagales</taxon>
        <taxon>Juglandaceae</taxon>
        <taxon>Juglans</taxon>
    </lineage>
</organism>
<evidence type="ECO:0000313" key="5">
    <source>
        <dbReference type="RefSeq" id="XP_018808401.1"/>
    </source>
</evidence>
<dbReference type="SMART" id="SM00360">
    <property type="entry name" value="RRM"/>
    <property type="match status" value="1"/>
</dbReference>
<dbReference type="GO" id="GO:0003723">
    <property type="term" value="F:RNA binding"/>
    <property type="evidence" value="ECO:0007669"/>
    <property type="project" value="UniProtKB-UniRule"/>
</dbReference>
<dbReference type="Gene3D" id="3.30.70.330">
    <property type="match status" value="1"/>
</dbReference>
<evidence type="ECO:0000256" key="1">
    <source>
        <dbReference type="PROSITE-ProRule" id="PRU00176"/>
    </source>
</evidence>
<keyword evidence="4" id="KW-1185">Reference proteome</keyword>
<dbReference type="SUPFAM" id="SSF54928">
    <property type="entry name" value="RNA-binding domain, RBD"/>
    <property type="match status" value="1"/>
</dbReference>
<dbReference type="InterPro" id="IPR000504">
    <property type="entry name" value="RRM_dom"/>
</dbReference>
<keyword evidence="1" id="KW-0694">RNA-binding</keyword>
<dbReference type="OrthoDB" id="1908804at2759"/>